<dbReference type="InterPro" id="IPR041489">
    <property type="entry name" value="PDZ_6"/>
</dbReference>
<dbReference type="PROSITE" id="PS50106">
    <property type="entry name" value="PDZ"/>
    <property type="match status" value="1"/>
</dbReference>
<dbReference type="InterPro" id="IPR001478">
    <property type="entry name" value="PDZ"/>
</dbReference>
<dbReference type="Pfam" id="PF17820">
    <property type="entry name" value="PDZ_6"/>
    <property type="match status" value="1"/>
</dbReference>
<evidence type="ECO:0000256" key="9">
    <source>
        <dbReference type="ARBA" id="ARBA00023049"/>
    </source>
</evidence>
<evidence type="ECO:0000256" key="4">
    <source>
        <dbReference type="ARBA" id="ARBA00022670"/>
    </source>
</evidence>
<dbReference type="InterPro" id="IPR004387">
    <property type="entry name" value="Pept_M50_Zn"/>
</dbReference>
<dbReference type="EMBL" id="DXHS01000030">
    <property type="protein sequence ID" value="HIW02048.1"/>
    <property type="molecule type" value="Genomic_DNA"/>
</dbReference>
<protein>
    <submittedName>
        <fullName evidence="13">Site-2 protease family protein</fullName>
    </submittedName>
</protein>
<evidence type="ECO:0000256" key="3">
    <source>
        <dbReference type="ARBA" id="ARBA00007931"/>
    </source>
</evidence>
<dbReference type="PANTHER" id="PTHR42837:SF2">
    <property type="entry name" value="MEMBRANE METALLOPROTEASE ARASP2, CHLOROPLASTIC-RELATED"/>
    <property type="match status" value="1"/>
</dbReference>
<reference evidence="13" key="2">
    <citation type="submission" date="2021-04" db="EMBL/GenBank/DDBJ databases">
        <authorList>
            <person name="Gilroy R."/>
        </authorList>
    </citation>
    <scope>NUCLEOTIDE SEQUENCE</scope>
    <source>
        <strain evidence="13">12435</strain>
    </source>
</reference>
<feature type="transmembrane region" description="Helical" evidence="11">
    <location>
        <begin position="316"/>
        <end position="340"/>
    </location>
</feature>
<evidence type="ECO:0000256" key="5">
    <source>
        <dbReference type="ARBA" id="ARBA00022692"/>
    </source>
</evidence>
<dbReference type="GO" id="GO:0006508">
    <property type="term" value="P:proteolysis"/>
    <property type="evidence" value="ECO:0007669"/>
    <property type="project" value="UniProtKB-KW"/>
</dbReference>
<dbReference type="CDD" id="cd06163">
    <property type="entry name" value="S2P-M50_PDZ_RseP-like"/>
    <property type="match status" value="1"/>
</dbReference>
<dbReference type="SUPFAM" id="SSF50156">
    <property type="entry name" value="PDZ domain-like"/>
    <property type="match status" value="1"/>
</dbReference>
<name>A0A9D1PZB3_9FIRM</name>
<keyword evidence="8 11" id="KW-1133">Transmembrane helix</keyword>
<organism evidence="13 14">
    <name type="scientific">Candidatus Protoclostridium stercorigallinarum</name>
    <dbReference type="NCBI Taxonomy" id="2838741"/>
    <lineage>
        <taxon>Bacteria</taxon>
        <taxon>Bacillati</taxon>
        <taxon>Bacillota</taxon>
        <taxon>Clostridia</taxon>
        <taxon>Candidatus Protoclostridium</taxon>
    </lineage>
</organism>
<evidence type="ECO:0000313" key="14">
    <source>
        <dbReference type="Proteomes" id="UP000823990"/>
    </source>
</evidence>
<dbReference type="AlphaFoldDB" id="A0A9D1PZB3"/>
<feature type="transmembrane region" description="Helical" evidence="11">
    <location>
        <begin position="102"/>
        <end position="126"/>
    </location>
</feature>
<comment type="caution">
    <text evidence="13">The sequence shown here is derived from an EMBL/GenBank/DDBJ whole genome shotgun (WGS) entry which is preliminary data.</text>
</comment>
<gene>
    <name evidence="13" type="ORF">H9892_01770</name>
</gene>
<dbReference type="GO" id="GO:0004222">
    <property type="term" value="F:metalloendopeptidase activity"/>
    <property type="evidence" value="ECO:0007669"/>
    <property type="project" value="InterPro"/>
</dbReference>
<dbReference type="PANTHER" id="PTHR42837">
    <property type="entry name" value="REGULATOR OF SIGMA-E PROTEASE RSEP"/>
    <property type="match status" value="1"/>
</dbReference>
<keyword evidence="7" id="KW-0862">Zinc</keyword>
<dbReference type="InterPro" id="IPR008915">
    <property type="entry name" value="Peptidase_M50"/>
</dbReference>
<dbReference type="SMART" id="SM00228">
    <property type="entry name" value="PDZ"/>
    <property type="match status" value="1"/>
</dbReference>
<proteinExistence type="inferred from homology"/>
<feature type="transmembrane region" description="Helical" evidence="11">
    <location>
        <begin position="6"/>
        <end position="23"/>
    </location>
</feature>
<feature type="domain" description="PDZ" evidence="12">
    <location>
        <begin position="133"/>
        <end position="187"/>
    </location>
</feature>
<keyword evidence="6" id="KW-0378">Hydrolase</keyword>
<keyword evidence="4 13" id="KW-0645">Protease</keyword>
<evidence type="ECO:0000313" key="13">
    <source>
        <dbReference type="EMBL" id="HIW02048.1"/>
    </source>
</evidence>
<feature type="transmembrane region" description="Helical" evidence="11">
    <location>
        <begin position="267"/>
        <end position="287"/>
    </location>
</feature>
<accession>A0A9D1PZB3</accession>
<comment type="similarity">
    <text evidence="3">Belongs to the peptidase M50B family.</text>
</comment>
<dbReference type="GO" id="GO:0016020">
    <property type="term" value="C:membrane"/>
    <property type="evidence" value="ECO:0007669"/>
    <property type="project" value="UniProtKB-SubCell"/>
</dbReference>
<comment type="cofactor">
    <cofactor evidence="1">
        <name>Zn(2+)</name>
        <dbReference type="ChEBI" id="CHEBI:29105"/>
    </cofactor>
</comment>
<dbReference type="Gene3D" id="2.30.42.10">
    <property type="match status" value="1"/>
</dbReference>
<dbReference type="InterPro" id="IPR036034">
    <property type="entry name" value="PDZ_sf"/>
</dbReference>
<dbReference type="Proteomes" id="UP000823990">
    <property type="component" value="Unassembled WGS sequence"/>
</dbReference>
<evidence type="ECO:0000256" key="6">
    <source>
        <dbReference type="ARBA" id="ARBA00022801"/>
    </source>
</evidence>
<evidence type="ECO:0000256" key="1">
    <source>
        <dbReference type="ARBA" id="ARBA00001947"/>
    </source>
</evidence>
<evidence type="ECO:0000256" key="11">
    <source>
        <dbReference type="SAM" id="Phobius"/>
    </source>
</evidence>
<evidence type="ECO:0000256" key="2">
    <source>
        <dbReference type="ARBA" id="ARBA00004141"/>
    </source>
</evidence>
<keyword evidence="5 11" id="KW-0812">Transmembrane</keyword>
<evidence type="ECO:0000256" key="8">
    <source>
        <dbReference type="ARBA" id="ARBA00022989"/>
    </source>
</evidence>
<keyword evidence="10 11" id="KW-0472">Membrane</keyword>
<evidence type="ECO:0000256" key="7">
    <source>
        <dbReference type="ARBA" id="ARBA00022833"/>
    </source>
</evidence>
<evidence type="ECO:0000259" key="12">
    <source>
        <dbReference type="PROSITE" id="PS50106"/>
    </source>
</evidence>
<evidence type="ECO:0000256" key="10">
    <source>
        <dbReference type="ARBA" id="ARBA00023136"/>
    </source>
</evidence>
<dbReference type="Pfam" id="PF02163">
    <property type="entry name" value="Peptidase_M50"/>
    <property type="match status" value="1"/>
</dbReference>
<sequence>MIALYVMAAVLILLLMITIHEAGHYTAGKLLGFGIEEFSVGMGPRLLSHKTKSGEDISLRVLPLGGYCAFTGEDEEAVPSEEDAVTDSRALPFSAQKPWKRIVVLAAGPLFNMLSAFVFSFIYIIAAGYSLPVVTDISADGGAYLSGLERGDVITAVDGREITFLDTAAELLGEAEGDTVLTVERGGRLVDIRAEKKDGKFGITLTYERRSIDALHAAGYSFPYTFELSGAIVRSFGMLLTGGVPLTDVTGPVGTVVTIAGYAERNALYFLLFLPLIASNLAIFNLLPIPALDGSRIIFALIELIRRKPINKKVEGAIHTAGLIILLALVAAVDIAGMIARSLS</sequence>
<comment type="subcellular location">
    <subcellularLocation>
        <location evidence="2">Membrane</location>
        <topology evidence="2">Multi-pass membrane protein</topology>
    </subcellularLocation>
</comment>
<keyword evidence="9" id="KW-0482">Metalloprotease</keyword>
<reference evidence="13" key="1">
    <citation type="journal article" date="2021" name="PeerJ">
        <title>Extensive microbial diversity within the chicken gut microbiome revealed by metagenomics and culture.</title>
        <authorList>
            <person name="Gilroy R."/>
            <person name="Ravi A."/>
            <person name="Getino M."/>
            <person name="Pursley I."/>
            <person name="Horton D.L."/>
            <person name="Alikhan N.F."/>
            <person name="Baker D."/>
            <person name="Gharbi K."/>
            <person name="Hall N."/>
            <person name="Watson M."/>
            <person name="Adriaenssens E.M."/>
            <person name="Foster-Nyarko E."/>
            <person name="Jarju S."/>
            <person name="Secka A."/>
            <person name="Antonio M."/>
            <person name="Oren A."/>
            <person name="Chaudhuri R.R."/>
            <person name="La Ragione R."/>
            <person name="Hildebrand F."/>
            <person name="Pallen M.J."/>
        </authorList>
    </citation>
    <scope>NUCLEOTIDE SEQUENCE</scope>
    <source>
        <strain evidence="13">12435</strain>
    </source>
</reference>